<accession>A0A9D4K940</accession>
<proteinExistence type="predicted"/>
<dbReference type="Proteomes" id="UP000828390">
    <property type="component" value="Unassembled WGS sequence"/>
</dbReference>
<reference evidence="1" key="2">
    <citation type="submission" date="2020-11" db="EMBL/GenBank/DDBJ databases">
        <authorList>
            <person name="McCartney M.A."/>
            <person name="Auch B."/>
            <person name="Kono T."/>
            <person name="Mallez S."/>
            <person name="Becker A."/>
            <person name="Gohl D.M."/>
            <person name="Silverstein K.A.T."/>
            <person name="Koren S."/>
            <person name="Bechman K.B."/>
            <person name="Herman A."/>
            <person name="Abrahante J.E."/>
            <person name="Garbe J."/>
        </authorList>
    </citation>
    <scope>NUCLEOTIDE SEQUENCE</scope>
    <source>
        <strain evidence="1">Duluth1</strain>
        <tissue evidence="1">Whole animal</tissue>
    </source>
</reference>
<dbReference type="EMBL" id="JAIWYP010000004">
    <property type="protein sequence ID" value="KAH3835432.1"/>
    <property type="molecule type" value="Genomic_DNA"/>
</dbReference>
<name>A0A9D4K940_DREPO</name>
<protein>
    <submittedName>
        <fullName evidence="1">Uncharacterized protein</fullName>
    </submittedName>
</protein>
<reference evidence="1" key="1">
    <citation type="journal article" date="2019" name="bioRxiv">
        <title>The Genome of the Zebra Mussel, Dreissena polymorpha: A Resource for Invasive Species Research.</title>
        <authorList>
            <person name="McCartney M.A."/>
            <person name="Auch B."/>
            <person name="Kono T."/>
            <person name="Mallez S."/>
            <person name="Zhang Y."/>
            <person name="Obille A."/>
            <person name="Becker A."/>
            <person name="Abrahante J.E."/>
            <person name="Garbe J."/>
            <person name="Badalamenti J.P."/>
            <person name="Herman A."/>
            <person name="Mangelson H."/>
            <person name="Liachko I."/>
            <person name="Sullivan S."/>
            <person name="Sone E.D."/>
            <person name="Koren S."/>
            <person name="Silverstein K.A.T."/>
            <person name="Beckman K.B."/>
            <person name="Gohl D.M."/>
        </authorList>
    </citation>
    <scope>NUCLEOTIDE SEQUENCE</scope>
    <source>
        <strain evidence="1">Duluth1</strain>
        <tissue evidence="1">Whole animal</tissue>
    </source>
</reference>
<keyword evidence="2" id="KW-1185">Reference proteome</keyword>
<evidence type="ECO:0000313" key="2">
    <source>
        <dbReference type="Proteomes" id="UP000828390"/>
    </source>
</evidence>
<gene>
    <name evidence="1" type="ORF">DPMN_108778</name>
</gene>
<organism evidence="1 2">
    <name type="scientific">Dreissena polymorpha</name>
    <name type="common">Zebra mussel</name>
    <name type="synonym">Mytilus polymorpha</name>
    <dbReference type="NCBI Taxonomy" id="45954"/>
    <lineage>
        <taxon>Eukaryota</taxon>
        <taxon>Metazoa</taxon>
        <taxon>Spiralia</taxon>
        <taxon>Lophotrochozoa</taxon>
        <taxon>Mollusca</taxon>
        <taxon>Bivalvia</taxon>
        <taxon>Autobranchia</taxon>
        <taxon>Heteroconchia</taxon>
        <taxon>Euheterodonta</taxon>
        <taxon>Imparidentia</taxon>
        <taxon>Neoheterodontei</taxon>
        <taxon>Myida</taxon>
        <taxon>Dreissenoidea</taxon>
        <taxon>Dreissenidae</taxon>
        <taxon>Dreissena</taxon>
    </lineage>
</organism>
<dbReference type="AlphaFoldDB" id="A0A9D4K940"/>
<evidence type="ECO:0000313" key="1">
    <source>
        <dbReference type="EMBL" id="KAH3835432.1"/>
    </source>
</evidence>
<sequence length="127" mass="14394">MNATDDTTFYKLVRQKRSTSRHLTSCLLHEGRKLTSPEEISYGWAKHFETLATPINDQRYDNSYLKQANEDLNHLKIAFQTKGITIAGTDVPEVECAVAKVNNNKAADYIGPTDEHLKYGETSTLCW</sequence>
<comment type="caution">
    <text evidence="1">The sequence shown here is derived from an EMBL/GenBank/DDBJ whole genome shotgun (WGS) entry which is preliminary data.</text>
</comment>